<evidence type="ECO:0000313" key="4">
    <source>
        <dbReference type="Proteomes" id="UP000428260"/>
    </source>
</evidence>
<dbReference type="InterPro" id="IPR002767">
    <property type="entry name" value="Thiamine_BP"/>
</dbReference>
<dbReference type="InterPro" id="IPR029756">
    <property type="entry name" value="MTH1187/YkoF-like"/>
</dbReference>
<accession>A0A6I6JV06</accession>
<dbReference type="KEGG" id="mcos:GM418_22720"/>
<gene>
    <name evidence="3" type="ORF">GM418_22720</name>
</gene>
<dbReference type="PANTHER" id="PTHR33777">
    <property type="entry name" value="UPF0045 PROTEIN ECM15"/>
    <property type="match status" value="1"/>
</dbReference>
<comment type="similarity">
    <text evidence="1">Belongs to the UPF0045 family.</text>
</comment>
<feature type="domain" description="Thiamine-binding protein" evidence="2">
    <location>
        <begin position="16"/>
        <end position="105"/>
    </location>
</feature>
<proteinExistence type="inferred from homology"/>
<dbReference type="PANTHER" id="PTHR33777:SF1">
    <property type="entry name" value="UPF0045 PROTEIN ECM15"/>
    <property type="match status" value="1"/>
</dbReference>
<dbReference type="Proteomes" id="UP000428260">
    <property type="component" value="Chromosome"/>
</dbReference>
<name>A0A6I6JV06_9BACT</name>
<sequence length="106" mass="12061">MKKMKQTHWKSNKINVAIQVLPEAEGKLKYTLVDEAIAAIENTGFKYKVCPFETVVECTFQDLSGLIEDIHNACKTAGTEKMLTNLKIQVNFDDDVTIEDKMEKYS</sequence>
<reference evidence="3 4" key="1">
    <citation type="submission" date="2019-11" db="EMBL/GenBank/DDBJ databases">
        <authorList>
            <person name="Zheng R.K."/>
            <person name="Sun C.M."/>
        </authorList>
    </citation>
    <scope>NUCLEOTIDE SEQUENCE [LARGE SCALE GENOMIC DNA]</scope>
    <source>
        <strain evidence="3 4">WC007</strain>
    </source>
</reference>
<dbReference type="AlphaFoldDB" id="A0A6I6JV06"/>
<organism evidence="3 4">
    <name type="scientific">Maribellus comscasis</name>
    <dbReference type="NCBI Taxonomy" id="2681766"/>
    <lineage>
        <taxon>Bacteria</taxon>
        <taxon>Pseudomonadati</taxon>
        <taxon>Bacteroidota</taxon>
        <taxon>Bacteroidia</taxon>
        <taxon>Marinilabiliales</taxon>
        <taxon>Prolixibacteraceae</taxon>
        <taxon>Maribellus</taxon>
    </lineage>
</organism>
<dbReference type="InterPro" id="IPR051614">
    <property type="entry name" value="UPF0045_domain"/>
</dbReference>
<keyword evidence="4" id="KW-1185">Reference proteome</keyword>
<evidence type="ECO:0000256" key="1">
    <source>
        <dbReference type="ARBA" id="ARBA00010272"/>
    </source>
</evidence>
<protein>
    <submittedName>
        <fullName evidence="3">Thiamine-binding protein</fullName>
    </submittedName>
</protein>
<dbReference type="Pfam" id="PF01910">
    <property type="entry name" value="Thiamine_BP"/>
    <property type="match status" value="1"/>
</dbReference>
<dbReference type="SUPFAM" id="SSF89957">
    <property type="entry name" value="MTH1187/YkoF-like"/>
    <property type="match status" value="1"/>
</dbReference>
<evidence type="ECO:0000259" key="2">
    <source>
        <dbReference type="Pfam" id="PF01910"/>
    </source>
</evidence>
<dbReference type="Gene3D" id="3.30.70.930">
    <property type="match status" value="1"/>
</dbReference>
<dbReference type="GO" id="GO:0005829">
    <property type="term" value="C:cytosol"/>
    <property type="evidence" value="ECO:0007669"/>
    <property type="project" value="TreeGrafter"/>
</dbReference>
<dbReference type="EMBL" id="CP046401">
    <property type="protein sequence ID" value="QGY46371.1"/>
    <property type="molecule type" value="Genomic_DNA"/>
</dbReference>
<evidence type="ECO:0000313" key="3">
    <source>
        <dbReference type="EMBL" id="QGY46371.1"/>
    </source>
</evidence>